<dbReference type="Proteomes" id="UP001062165">
    <property type="component" value="Chromosome"/>
</dbReference>
<dbReference type="Pfam" id="PF14391">
    <property type="entry name" value="DUF4421"/>
    <property type="match status" value="1"/>
</dbReference>
<dbReference type="InterPro" id="IPR025535">
    <property type="entry name" value="DUF4421"/>
</dbReference>
<feature type="signal peptide" evidence="1">
    <location>
        <begin position="1"/>
        <end position="18"/>
    </location>
</feature>
<protein>
    <submittedName>
        <fullName evidence="2">DUF4421 domain-containing protein</fullName>
    </submittedName>
</protein>
<evidence type="ECO:0000313" key="3">
    <source>
        <dbReference type="Proteomes" id="UP001062165"/>
    </source>
</evidence>
<gene>
    <name evidence="2" type="ORF">N7E81_09765</name>
</gene>
<dbReference type="RefSeq" id="WP_263049402.1">
    <property type="nucleotide sequence ID" value="NZ_CP106735.1"/>
</dbReference>
<feature type="chain" id="PRO_5047194360" evidence="1">
    <location>
        <begin position="19"/>
        <end position="355"/>
    </location>
</feature>
<keyword evidence="1" id="KW-0732">Signal</keyword>
<evidence type="ECO:0000313" key="2">
    <source>
        <dbReference type="EMBL" id="UXX77655.1"/>
    </source>
</evidence>
<name>A0ABY6CW76_9BACT</name>
<dbReference type="EMBL" id="CP106735">
    <property type="protein sequence ID" value="UXX77655.1"/>
    <property type="molecule type" value="Genomic_DNA"/>
</dbReference>
<organism evidence="2 3">
    <name type="scientific">Reichenbachiella carrageenanivorans</name>
    <dbReference type="NCBI Taxonomy" id="2979869"/>
    <lineage>
        <taxon>Bacteria</taxon>
        <taxon>Pseudomonadati</taxon>
        <taxon>Bacteroidota</taxon>
        <taxon>Cytophagia</taxon>
        <taxon>Cytophagales</taxon>
        <taxon>Reichenbachiellaceae</taxon>
        <taxon>Reichenbachiella</taxon>
    </lineage>
</organism>
<sequence length="355" mass="40160">MKYMILSVAIGLSALSYAQPSTADVNAFQQDTTYIEAFTSPLDLTTRFYNSVKYSRYTIRDNRYAGRLQYRSNENLILGLGVSYRKASLNLGLNFPFVNSWDQEKKGKTKYLDAQIHYYLDHYVFDAWLSTYKGYFLANPHSLTTQPLDDDSYPIRPQIRNTNLSFSLMRILNSKKFSFRSTFAQDEWQKKSAGSLLIGAEYNMVFNSADSSFLPSNMKNPDFFSGYDFKKNAVFNVGINGGYGHTFVIARHFFITLIGTVSVGGAYTMMTSASDNQDDLDGLSWNANYSSKVGMGYNSKTFYIGIATVQAFMTNHTPVDFGKITSNPGNVRINIVKRFVLNKPIDLPILNKILD</sequence>
<proteinExistence type="predicted"/>
<accession>A0ABY6CW76</accession>
<evidence type="ECO:0000256" key="1">
    <source>
        <dbReference type="SAM" id="SignalP"/>
    </source>
</evidence>
<reference evidence="2" key="1">
    <citation type="submission" date="2022-10" db="EMBL/GenBank/DDBJ databases">
        <title>Comparative genomics and taxonomic characterization of three novel marine species of genus Reichenbachiella exhibiting antioxidant and polysaccharide degradation activities.</title>
        <authorList>
            <person name="Muhammad N."/>
            <person name="Lee Y.-J."/>
            <person name="Ko J."/>
            <person name="Kim S.-G."/>
        </authorList>
    </citation>
    <scope>NUCLEOTIDE SEQUENCE</scope>
    <source>
        <strain evidence="2">Wsw4-B4</strain>
    </source>
</reference>
<keyword evidence="3" id="KW-1185">Reference proteome</keyword>